<evidence type="ECO:0000313" key="2">
    <source>
        <dbReference type="EnsemblMetazoa" id="AFAF003942-PA"/>
    </source>
</evidence>
<protein>
    <submittedName>
        <fullName evidence="2">Uncharacterized protein</fullName>
    </submittedName>
</protein>
<dbReference type="AlphaFoldDB" id="A0A182Q6D0"/>
<organism evidence="2 3">
    <name type="scientific">Anopheles farauti</name>
    <dbReference type="NCBI Taxonomy" id="69004"/>
    <lineage>
        <taxon>Eukaryota</taxon>
        <taxon>Metazoa</taxon>
        <taxon>Ecdysozoa</taxon>
        <taxon>Arthropoda</taxon>
        <taxon>Hexapoda</taxon>
        <taxon>Insecta</taxon>
        <taxon>Pterygota</taxon>
        <taxon>Neoptera</taxon>
        <taxon>Endopterygota</taxon>
        <taxon>Diptera</taxon>
        <taxon>Nematocera</taxon>
        <taxon>Culicoidea</taxon>
        <taxon>Culicidae</taxon>
        <taxon>Anophelinae</taxon>
        <taxon>Anopheles</taxon>
    </lineage>
</organism>
<keyword evidence="1" id="KW-0812">Transmembrane</keyword>
<feature type="transmembrane region" description="Helical" evidence="1">
    <location>
        <begin position="20"/>
        <end position="38"/>
    </location>
</feature>
<evidence type="ECO:0000313" key="3">
    <source>
        <dbReference type="Proteomes" id="UP000075886"/>
    </source>
</evidence>
<keyword evidence="1" id="KW-1133">Transmembrane helix</keyword>
<accession>A0A182Q6D0</accession>
<reference evidence="2" key="2">
    <citation type="submission" date="2020-05" db="UniProtKB">
        <authorList>
            <consortium name="EnsemblMetazoa"/>
        </authorList>
    </citation>
    <scope>IDENTIFICATION</scope>
    <source>
        <strain evidence="2">FAR1</strain>
    </source>
</reference>
<sequence length="116" mass="12616">MSLRMFATDLLTFQRRCGSFIIINGGQISIFCPIFGHTKRFSTNALGTSNSLLLSDPGKMTLNVVVVVMVVLVAVYRMMKHKRTARPTSAGPNRPHANFLAPGPGEMVVVGGLRLI</sequence>
<evidence type="ECO:0000256" key="1">
    <source>
        <dbReference type="SAM" id="Phobius"/>
    </source>
</evidence>
<dbReference type="VEuPathDB" id="VectorBase:AFAF003942"/>
<feature type="transmembrane region" description="Helical" evidence="1">
    <location>
        <begin position="58"/>
        <end position="76"/>
    </location>
</feature>
<dbReference type="Proteomes" id="UP000075886">
    <property type="component" value="Unassembled WGS sequence"/>
</dbReference>
<keyword evidence="1" id="KW-0472">Membrane</keyword>
<reference evidence="3" key="1">
    <citation type="submission" date="2014-01" db="EMBL/GenBank/DDBJ databases">
        <title>The Genome Sequence of Anopheles farauti FAR1 (V2).</title>
        <authorList>
            <consortium name="The Broad Institute Genomics Platform"/>
            <person name="Neafsey D.E."/>
            <person name="Besansky N."/>
            <person name="Howell P."/>
            <person name="Walton C."/>
            <person name="Young S.K."/>
            <person name="Zeng Q."/>
            <person name="Gargeya S."/>
            <person name="Fitzgerald M."/>
            <person name="Haas B."/>
            <person name="Abouelleil A."/>
            <person name="Allen A.W."/>
            <person name="Alvarado L."/>
            <person name="Arachchi H.M."/>
            <person name="Berlin A.M."/>
            <person name="Chapman S.B."/>
            <person name="Gainer-Dewar J."/>
            <person name="Goldberg J."/>
            <person name="Griggs A."/>
            <person name="Gujja S."/>
            <person name="Hansen M."/>
            <person name="Howarth C."/>
            <person name="Imamovic A."/>
            <person name="Ireland A."/>
            <person name="Larimer J."/>
            <person name="McCowan C."/>
            <person name="Murphy C."/>
            <person name="Pearson M."/>
            <person name="Poon T.W."/>
            <person name="Priest M."/>
            <person name="Roberts A."/>
            <person name="Saif S."/>
            <person name="Shea T."/>
            <person name="Sisk P."/>
            <person name="Sykes S."/>
            <person name="Wortman J."/>
            <person name="Nusbaum C."/>
            <person name="Birren B."/>
        </authorList>
    </citation>
    <scope>NUCLEOTIDE SEQUENCE [LARGE SCALE GENOMIC DNA]</scope>
    <source>
        <strain evidence="3">FAR1</strain>
    </source>
</reference>
<proteinExistence type="predicted"/>
<keyword evidence="3" id="KW-1185">Reference proteome</keyword>
<dbReference type="EnsemblMetazoa" id="AFAF003942-RA">
    <property type="protein sequence ID" value="AFAF003942-PA"/>
    <property type="gene ID" value="AFAF003942"/>
</dbReference>
<dbReference type="EMBL" id="AXCN02002398">
    <property type="status" value="NOT_ANNOTATED_CDS"/>
    <property type="molecule type" value="Genomic_DNA"/>
</dbReference>
<name>A0A182Q6D0_9DIPT</name>